<accession>A0A173V3U7</accession>
<dbReference type="SUPFAM" id="SSF53850">
    <property type="entry name" value="Periplasmic binding protein-like II"/>
    <property type="match status" value="1"/>
</dbReference>
<dbReference type="PANTHER" id="PTHR43649">
    <property type="entry name" value="ARABINOSE-BINDING PROTEIN-RELATED"/>
    <property type="match status" value="1"/>
</dbReference>
<dbReference type="OrthoDB" id="2636783at2"/>
<dbReference type="Gene3D" id="3.40.190.10">
    <property type="entry name" value="Periplasmic binding protein-like II"/>
    <property type="match status" value="2"/>
</dbReference>
<reference evidence="2 3" key="1">
    <citation type="submission" date="2015-09" db="EMBL/GenBank/DDBJ databases">
        <authorList>
            <consortium name="Pathogen Informatics"/>
        </authorList>
    </citation>
    <scope>NUCLEOTIDE SEQUENCE [LARGE SCALE GENOMIC DNA]</scope>
    <source>
        <strain evidence="2 3">2789STDY5608891</strain>
    </source>
</reference>
<gene>
    <name evidence="2" type="ORF">ERS852448_02449</name>
</gene>
<name>A0A173V3U7_EUBRA</name>
<feature type="chain" id="PRO_5038508698" evidence="1">
    <location>
        <begin position="26"/>
        <end position="524"/>
    </location>
</feature>
<organism evidence="2 3">
    <name type="scientific">Eubacterium ramulus</name>
    <dbReference type="NCBI Taxonomy" id="39490"/>
    <lineage>
        <taxon>Bacteria</taxon>
        <taxon>Bacillati</taxon>
        <taxon>Bacillota</taxon>
        <taxon>Clostridia</taxon>
        <taxon>Eubacteriales</taxon>
        <taxon>Eubacteriaceae</taxon>
        <taxon>Eubacterium</taxon>
    </lineage>
</organism>
<dbReference type="PANTHER" id="PTHR43649:SF17">
    <property type="entry name" value="ABC TRANSPORTER SOLUTE BINDING PROTEIN-SUGAR TRANSPORT"/>
    <property type="match status" value="1"/>
</dbReference>
<protein>
    <submittedName>
        <fullName evidence="2">Maltose-binding periplasmic proteins/domains</fullName>
    </submittedName>
</protein>
<dbReference type="AlphaFoldDB" id="A0A173V3U7"/>
<dbReference type="STRING" id="39490.ERS852448_02449"/>
<dbReference type="InterPro" id="IPR050490">
    <property type="entry name" value="Bact_solute-bd_prot1"/>
</dbReference>
<evidence type="ECO:0000313" key="2">
    <source>
        <dbReference type="EMBL" id="CUN21306.1"/>
    </source>
</evidence>
<keyword evidence="1" id="KW-0732">Signal</keyword>
<dbReference type="RefSeq" id="WP_055290693.1">
    <property type="nucleotide sequence ID" value="NZ_CBCTYR010000012.1"/>
</dbReference>
<proteinExistence type="predicted"/>
<dbReference type="InterPro" id="IPR006059">
    <property type="entry name" value="SBP"/>
</dbReference>
<dbReference type="GeneID" id="97392561"/>
<sequence>MGRAKQILAVLLVAVLMCLSACGQAGDNSKKQTDSNDAQTGNYVTLKAITLGQLPENGMDEFYEELDAMTEELGCHLRFDYIPWGDERSQLNMAIASGKYDFISNGNFSDYYQQVAKGAFLNLNAYRDVVPELFAHYESYREDYLTNLEWNGGLYGIPQFNKDTISDTGGGFFYRTDLLEEWNLPEVTDFDSMQQYLYAAKADGRYQDAALITDNRAWNALWYLNNEKYEEIGTLETVPYAVTDRESCRTVISRFETPEFRKTLDVLHQWYVDGILNPGILASLDNEGVTALEMMLADEKPCETNAPIWTVNSSYVPALYRKHPEWMYGFFSYQMNNGNITKRKQGKEVSCISISSKCKEPEMAVKLLEKLHTDEKFYTLIRQGVSGIHYELKDGEVSHENIPEENLFSYWTGCVDFTLEQPEYMEDRQWEQEYQKIQERTEELCETAPDDLLMDFSWEDNGLKEIESRLEEVRRDYLLPLCCGVSDNIEEDYQTAIRKLYEAGLQQYLDILQQQLDAYWEEKS</sequence>
<dbReference type="Proteomes" id="UP000095492">
    <property type="component" value="Unassembled WGS sequence"/>
</dbReference>
<evidence type="ECO:0000256" key="1">
    <source>
        <dbReference type="SAM" id="SignalP"/>
    </source>
</evidence>
<evidence type="ECO:0000313" key="3">
    <source>
        <dbReference type="Proteomes" id="UP000095492"/>
    </source>
</evidence>
<dbReference type="EMBL" id="CYYA01000020">
    <property type="protein sequence ID" value="CUN21306.1"/>
    <property type="molecule type" value="Genomic_DNA"/>
</dbReference>
<dbReference type="Pfam" id="PF13416">
    <property type="entry name" value="SBP_bac_8"/>
    <property type="match status" value="1"/>
</dbReference>
<feature type="signal peptide" evidence="1">
    <location>
        <begin position="1"/>
        <end position="25"/>
    </location>
</feature>